<comment type="caution">
    <text evidence="1">The sequence shown here is derived from an EMBL/GenBank/DDBJ whole genome shotgun (WGS) entry which is preliminary data.</text>
</comment>
<evidence type="ECO:0000313" key="2">
    <source>
        <dbReference type="Proteomes" id="UP000646478"/>
    </source>
</evidence>
<protein>
    <submittedName>
        <fullName evidence="1">Uncharacterized protein</fullName>
    </submittedName>
</protein>
<dbReference type="RefSeq" id="WP_188821579.1">
    <property type="nucleotide sequence ID" value="NZ_BMHH01000002.1"/>
</dbReference>
<dbReference type="AlphaFoldDB" id="A0A916S5W0"/>
<gene>
    <name evidence="1" type="ORF">GCM10011491_07390</name>
</gene>
<accession>A0A916S5W0</accession>
<sequence length="345" mass="38877">MSVKLNPIGAATISNSSQDYKPYFVNLHRKNKTFYILSGVLDGFALQRKGTAVTSVTYANGKVEASSPISLSETHAMVAIHEIKQLMYGGPFSAFVPPADFSIKVYDMRNNFKQIDTIHLPRPSGVEYNLQVVSLQCYWNFLVVGVDPFGGTSEDMKSIIYIINLNDYSEINYYYDDDVNGDGIRNFSIFMDKLYWVTFNSSLLSWYDLKKKVGDGMFIASWQEQAYPDGSAVDRTGGRIFIPNSKYKMEVYDITVTPPLWKSEFPIPVSVSSIDIDPFRRLIYLCGYDGHLVVVDSKAESVLQPIYRPTPTALLSVAVHEYDHVVCTVSPDDKQAFLYQQVDVA</sequence>
<proteinExistence type="predicted"/>
<dbReference type="InterPro" id="IPR011047">
    <property type="entry name" value="Quinoprotein_ADH-like_sf"/>
</dbReference>
<dbReference type="EMBL" id="BMHH01000002">
    <property type="protein sequence ID" value="GGA82488.1"/>
    <property type="molecule type" value="Genomic_DNA"/>
</dbReference>
<dbReference type="SUPFAM" id="SSF50998">
    <property type="entry name" value="Quinoprotein alcohol dehydrogenase-like"/>
    <property type="match status" value="1"/>
</dbReference>
<reference evidence="1" key="2">
    <citation type="submission" date="2020-09" db="EMBL/GenBank/DDBJ databases">
        <authorList>
            <person name="Sun Q."/>
            <person name="Zhou Y."/>
        </authorList>
    </citation>
    <scope>NUCLEOTIDE SEQUENCE</scope>
    <source>
        <strain evidence="1">CGMCC 1.15082</strain>
    </source>
</reference>
<dbReference type="Proteomes" id="UP000646478">
    <property type="component" value="Unassembled WGS sequence"/>
</dbReference>
<keyword evidence="2" id="KW-1185">Reference proteome</keyword>
<evidence type="ECO:0000313" key="1">
    <source>
        <dbReference type="EMBL" id="GGA82488.1"/>
    </source>
</evidence>
<name>A0A916S5W0_9HYPH</name>
<reference evidence="1" key="1">
    <citation type="journal article" date="2014" name="Int. J. Syst. Evol. Microbiol.">
        <title>Complete genome sequence of Corynebacterium casei LMG S-19264T (=DSM 44701T), isolated from a smear-ripened cheese.</title>
        <authorList>
            <consortium name="US DOE Joint Genome Institute (JGI-PGF)"/>
            <person name="Walter F."/>
            <person name="Albersmeier A."/>
            <person name="Kalinowski J."/>
            <person name="Ruckert C."/>
        </authorList>
    </citation>
    <scope>NUCLEOTIDE SEQUENCE</scope>
    <source>
        <strain evidence="1">CGMCC 1.15082</strain>
    </source>
</reference>
<organism evidence="1 2">
    <name type="scientific">Brucella endophytica</name>
    <dbReference type="NCBI Taxonomy" id="1963359"/>
    <lineage>
        <taxon>Bacteria</taxon>
        <taxon>Pseudomonadati</taxon>
        <taxon>Pseudomonadota</taxon>
        <taxon>Alphaproteobacteria</taxon>
        <taxon>Hyphomicrobiales</taxon>
        <taxon>Brucellaceae</taxon>
        <taxon>Brucella/Ochrobactrum group</taxon>
        <taxon>Brucella</taxon>
    </lineage>
</organism>